<organism evidence="5 6">
    <name type="scientific">Lophiostoma macrostomum CBS 122681</name>
    <dbReference type="NCBI Taxonomy" id="1314788"/>
    <lineage>
        <taxon>Eukaryota</taxon>
        <taxon>Fungi</taxon>
        <taxon>Dikarya</taxon>
        <taxon>Ascomycota</taxon>
        <taxon>Pezizomycotina</taxon>
        <taxon>Dothideomycetes</taxon>
        <taxon>Pleosporomycetidae</taxon>
        <taxon>Pleosporales</taxon>
        <taxon>Lophiostomataceae</taxon>
        <taxon>Lophiostoma</taxon>
    </lineage>
</organism>
<evidence type="ECO:0000259" key="2">
    <source>
        <dbReference type="Pfam" id="PF11707"/>
    </source>
</evidence>
<feature type="domain" description="URB1 C-terminal" evidence="3">
    <location>
        <begin position="921"/>
        <end position="1115"/>
    </location>
</feature>
<evidence type="ECO:0000313" key="5">
    <source>
        <dbReference type="EMBL" id="KAF2655585.1"/>
    </source>
</evidence>
<reference evidence="5" key="1">
    <citation type="journal article" date="2020" name="Stud. Mycol.">
        <title>101 Dothideomycetes genomes: a test case for predicting lifestyles and emergence of pathogens.</title>
        <authorList>
            <person name="Haridas S."/>
            <person name="Albert R."/>
            <person name="Binder M."/>
            <person name="Bloem J."/>
            <person name="Labutti K."/>
            <person name="Salamov A."/>
            <person name="Andreopoulos B."/>
            <person name="Baker S."/>
            <person name="Barry K."/>
            <person name="Bills G."/>
            <person name="Bluhm B."/>
            <person name="Cannon C."/>
            <person name="Castanera R."/>
            <person name="Culley D."/>
            <person name="Daum C."/>
            <person name="Ezra D."/>
            <person name="Gonzalez J."/>
            <person name="Henrissat B."/>
            <person name="Kuo A."/>
            <person name="Liang C."/>
            <person name="Lipzen A."/>
            <person name="Lutzoni F."/>
            <person name="Magnuson J."/>
            <person name="Mondo S."/>
            <person name="Nolan M."/>
            <person name="Ohm R."/>
            <person name="Pangilinan J."/>
            <person name="Park H.-J."/>
            <person name="Ramirez L."/>
            <person name="Alfaro M."/>
            <person name="Sun H."/>
            <person name="Tritt A."/>
            <person name="Yoshinaga Y."/>
            <person name="Zwiers L.-H."/>
            <person name="Turgeon B."/>
            <person name="Goodwin S."/>
            <person name="Spatafora J."/>
            <person name="Crous P."/>
            <person name="Grigoriev I."/>
        </authorList>
    </citation>
    <scope>NUCLEOTIDE SEQUENCE</scope>
    <source>
        <strain evidence="5">CBS 122681</strain>
    </source>
</reference>
<feature type="domain" description="URB1 central HEAT repeat" evidence="4">
    <location>
        <begin position="652"/>
        <end position="840"/>
    </location>
</feature>
<dbReference type="InterPro" id="IPR039844">
    <property type="entry name" value="URB1"/>
</dbReference>
<protein>
    <recommendedName>
        <fullName evidence="7">Ribosome biogenesis protein Urb1</fullName>
    </recommendedName>
</protein>
<dbReference type="InterPro" id="IPR032436">
    <property type="entry name" value="URB1_C"/>
</dbReference>
<dbReference type="AlphaFoldDB" id="A0A6A6T6D2"/>
<dbReference type="GO" id="GO:0000463">
    <property type="term" value="P:maturation of LSU-rRNA from tricistronic rRNA transcript (SSU-rRNA, 5.8S rRNA, LSU-rRNA)"/>
    <property type="evidence" value="ECO:0007669"/>
    <property type="project" value="TreeGrafter"/>
</dbReference>
<dbReference type="PANTHER" id="PTHR13500">
    <property type="entry name" value="NUCLEOLAR PRERIBOSOMAL-ASSOCIATED PROTEIN 1"/>
    <property type="match status" value="1"/>
</dbReference>
<dbReference type="Pfam" id="PF16201">
    <property type="entry name" value="NopRA1"/>
    <property type="match status" value="1"/>
</dbReference>
<dbReference type="EMBL" id="MU004347">
    <property type="protein sequence ID" value="KAF2655585.1"/>
    <property type="molecule type" value="Genomic_DNA"/>
</dbReference>
<feature type="region of interest" description="Disordered" evidence="1">
    <location>
        <begin position="1"/>
        <end position="42"/>
    </location>
</feature>
<dbReference type="Proteomes" id="UP000799324">
    <property type="component" value="Unassembled WGS sequence"/>
</dbReference>
<dbReference type="InterPro" id="IPR016024">
    <property type="entry name" value="ARM-type_fold"/>
</dbReference>
<evidence type="ECO:0000259" key="3">
    <source>
        <dbReference type="Pfam" id="PF16201"/>
    </source>
</evidence>
<dbReference type="GO" id="GO:0000466">
    <property type="term" value="P:maturation of 5.8S rRNA from tricistronic rRNA transcript (SSU-rRNA, 5.8S rRNA, LSU-rRNA)"/>
    <property type="evidence" value="ECO:0007669"/>
    <property type="project" value="TreeGrafter"/>
</dbReference>
<dbReference type="GO" id="GO:0005730">
    <property type="term" value="C:nucleolus"/>
    <property type="evidence" value="ECO:0007669"/>
    <property type="project" value="TreeGrafter"/>
</dbReference>
<evidence type="ECO:0000256" key="1">
    <source>
        <dbReference type="SAM" id="MobiDB-lite"/>
    </source>
</evidence>
<feature type="region of interest" description="Disordered" evidence="1">
    <location>
        <begin position="857"/>
        <end position="894"/>
    </location>
</feature>
<evidence type="ECO:0000259" key="4">
    <source>
        <dbReference type="Pfam" id="PF26140"/>
    </source>
</evidence>
<dbReference type="PANTHER" id="PTHR13500:SF0">
    <property type="entry name" value="NUCLEOLAR PRE-RIBOSOMAL-ASSOCIATED PROTEIN 1"/>
    <property type="match status" value="1"/>
</dbReference>
<dbReference type="OrthoDB" id="72892at2759"/>
<feature type="domain" description="URB1 N-terminal" evidence="2">
    <location>
        <begin position="112"/>
        <end position="462"/>
    </location>
</feature>
<sequence length="1169" mass="131340">MGKRTVFDTDGNPAQDDRHVKRQRVADSTERNNAPRPATEEVTSARQLQAALVFEQGTATGFRHGLDSFKRFLDSILYSTDADDLPRKRSILRDYLETQKKGREEDATFLPNFFQAWDYGAQTSSDVLISKVTAILALLLKVISANSDLLAYGTLLCKSALQQSVVRRLNRTLSAPPSKENLISPVLRLLTEVTRFNEGAHAKAVYFKRDYTLEPKILGRNIALWRDAKGDAQLEKRKPSIRVNAVRYLLAHLAHQDEIAKKEILANANVIRALFDHLHADPSFLVHEILSSLKSHVFEDRTIPRHTKSRILNGKTLSSISSLYRYQPREDAAAENQRAPDKAAHEFLCMVCTDPAYGIMLPSGGFYPPSNDEDDVGATVEDAVDPSFEFGIDPLEGLETGNAIRNIILSEFVQTLKPYANIMQQELLVAIFNACPELVPDYFLQKDTFQYDPKLSSTWIGYSSFLYTVIELPVPKYFGALNGFRDYPPAAASVMQSILPAPLTQQALVKCLNSSSDMVNLVAVRMLIVAFHKLRSVMNVYNANCTSRSSRLWRNGAKRLKDAFCSVCPPMKTVMTTFRQPKFLKNMMREAIVRLLRLYYEVTPQLALEEKFDVSIPLCNALIDAENSRTAAEDKALRVMELGHWVQIARYSPTMRWWQKSKTLTHSPFVTLLRLVVCSTDKELYDGIKPLLLTVLRDHYFLQTSTSPDALDAVIASLGGICGAPSPPPQVLEFLDDCCARFVRAPIKYFDDLDTLRMKSAQGDAHLSTISPLLMTLVEQWPFRGGKAEKGNPAEPLAQWLSKLLYLLKLIGEEEGLLTLVCDSLVTSADQAYKQVLQDSFLWKMGKQQAKEALKAATGADFSGSERSTTSSLPPEPDDALANHGPSIDAELPPTEDQKHVGLVKWRKKDMDEIVDDGDIGELLLCLCSEHKEIRLQAVNNTRQLLAKVEATNDSDFLQLRVLLGEVLETAVPFIDTRPLPYVGGVFAARAVHVLADPTHCLFAKINTFLLKGPQWTVENLPRYFGKNIVNSAPDQDGSYHEEVDWFLDYIIDCLRTPQDMEIFRTKNVFERLLTYYVSSSCAISAKEKIVRLLLRMAAVGGSTTLITRCGILSWIEMRLANNDRRQGELMFLASRLWETCDQAKVTDWSSGMAEETIRLLTKERNEEL</sequence>
<accession>A0A6A6T6D2</accession>
<name>A0A6A6T6D2_9PLEO</name>
<dbReference type="InterPro" id="IPR021714">
    <property type="entry name" value="URB1_N"/>
</dbReference>
<gene>
    <name evidence="5" type="ORF">K491DRAFT_692786</name>
</gene>
<dbReference type="Pfam" id="PF26140">
    <property type="entry name" value="HEAT_URB1"/>
    <property type="match status" value="1"/>
</dbReference>
<proteinExistence type="predicted"/>
<feature type="compositionally biased region" description="Basic and acidic residues" evidence="1">
    <location>
        <begin position="15"/>
        <end position="30"/>
    </location>
</feature>
<dbReference type="SUPFAM" id="SSF48371">
    <property type="entry name" value="ARM repeat"/>
    <property type="match status" value="1"/>
</dbReference>
<dbReference type="Pfam" id="PF11707">
    <property type="entry name" value="Npa1"/>
    <property type="match status" value="1"/>
</dbReference>
<evidence type="ECO:0000313" key="6">
    <source>
        <dbReference type="Proteomes" id="UP000799324"/>
    </source>
</evidence>
<evidence type="ECO:0008006" key="7">
    <source>
        <dbReference type="Google" id="ProtNLM"/>
    </source>
</evidence>
<keyword evidence="6" id="KW-1185">Reference proteome</keyword>
<dbReference type="InterPro" id="IPR059018">
    <property type="entry name" value="HEAT_URB1"/>
</dbReference>